<name>A0A511KJX9_RHOTO</name>
<organism evidence="3 4">
    <name type="scientific">Rhodotorula toruloides</name>
    <name type="common">Yeast</name>
    <name type="synonym">Rhodosporidium toruloides</name>
    <dbReference type="NCBI Taxonomy" id="5286"/>
    <lineage>
        <taxon>Eukaryota</taxon>
        <taxon>Fungi</taxon>
        <taxon>Dikarya</taxon>
        <taxon>Basidiomycota</taxon>
        <taxon>Pucciniomycotina</taxon>
        <taxon>Microbotryomycetes</taxon>
        <taxon>Sporidiobolales</taxon>
        <taxon>Sporidiobolaceae</taxon>
        <taxon>Rhodotorula</taxon>
    </lineage>
</organism>
<dbReference type="Gene3D" id="3.10.129.10">
    <property type="entry name" value="Hotdog Thioesterase"/>
    <property type="match status" value="1"/>
</dbReference>
<feature type="region of interest" description="Disordered" evidence="1">
    <location>
        <begin position="496"/>
        <end position="521"/>
    </location>
</feature>
<dbReference type="Pfam" id="PF03061">
    <property type="entry name" value="4HBT"/>
    <property type="match status" value="1"/>
</dbReference>
<dbReference type="AlphaFoldDB" id="A0A511KJX9"/>
<dbReference type="SUPFAM" id="SSF54637">
    <property type="entry name" value="Thioesterase/thiol ester dehydrase-isomerase"/>
    <property type="match status" value="1"/>
</dbReference>
<accession>A0A511KJX9</accession>
<evidence type="ECO:0000313" key="4">
    <source>
        <dbReference type="Proteomes" id="UP000321518"/>
    </source>
</evidence>
<feature type="region of interest" description="Disordered" evidence="1">
    <location>
        <begin position="172"/>
        <end position="214"/>
    </location>
</feature>
<feature type="compositionally biased region" description="Polar residues" evidence="1">
    <location>
        <begin position="172"/>
        <end position="192"/>
    </location>
</feature>
<sequence length="693" mass="74139">MPYSATTYPYQVPPNCFNYNGSYGPTPLFPPQTFHSPYPISHAPAYGSSQMPISSRPPPPPSLVAQPAFPAEGAHQQQQQQPPPQPPQQQQQQPPQPPSVDLQVSTVEQYDEVMVRAAAPRLSAEAAPFVPTGIPGGNANVARSYARPASSAALHNYRRESGSEAHLPVAPVSTSLSNTRLPPLASTQSQNRPRPRNKPSASSNADSSSGRASSSTISFAEGVGYNSLEDLRRALQLEGGLSFKKNAAMKQVALVELITEVAFASKRSAADLMMDNDLLVKVLHVRGSVTPEVAASACFGGGQLTKGSVSGMVILGLGPSAAEPLAASVSASPDLESLQQAQFEYLSPDDTGAYQWEQGDRDAFEGMQLTLICTSLRRCRLPVSYPNKSPPAGLDLSLDLDLDDNLDHRIRLDVRFRILILNLPILNLRNNLQDTGYGLALAAPRPGLVSLVFPHPTPHPPSHDSPEAVEHADVTEKGLHELDVVRRLKAEVVPSLAPAEATSSDAAPAQATSLTKAASQLTPTSSLDIPLQPRYTLSRPYAATPPGPHSLSGYTLRGPGKFAVPPLVFTTRDKRESVLVVHVGGGLCGHEGVVHGGLLATVMDEALGRTALLNLPTNIGVTATLTMKYKKPTFANQYLVIRTELTEQKGRKAWVKGRIESTDGETLVEAEALFVEPRMAKFLSNSSVREALK</sequence>
<dbReference type="PANTHER" id="PTHR47260:SF1">
    <property type="entry name" value="UPF0644 PROTEIN PB2B4.06"/>
    <property type="match status" value="1"/>
</dbReference>
<evidence type="ECO:0000256" key="1">
    <source>
        <dbReference type="SAM" id="MobiDB-lite"/>
    </source>
</evidence>
<evidence type="ECO:0000313" key="3">
    <source>
        <dbReference type="EMBL" id="GEM10690.1"/>
    </source>
</evidence>
<dbReference type="PANTHER" id="PTHR47260">
    <property type="entry name" value="UPF0644 PROTEIN PB2B4.06"/>
    <property type="match status" value="1"/>
</dbReference>
<protein>
    <submittedName>
        <fullName evidence="3">Thioesterase family protein</fullName>
    </submittedName>
</protein>
<dbReference type="InterPro" id="IPR052061">
    <property type="entry name" value="PTE-AB_protein"/>
</dbReference>
<dbReference type="OrthoDB" id="506431at2759"/>
<dbReference type="Proteomes" id="UP000321518">
    <property type="component" value="Unassembled WGS sequence"/>
</dbReference>
<dbReference type="InterPro" id="IPR029069">
    <property type="entry name" value="HotDog_dom_sf"/>
</dbReference>
<dbReference type="CDD" id="cd03443">
    <property type="entry name" value="PaaI_thioesterase"/>
    <property type="match status" value="1"/>
</dbReference>
<gene>
    <name evidence="3" type="ORF">Rt10032_c12g4707</name>
</gene>
<feature type="region of interest" description="Disordered" evidence="1">
    <location>
        <begin position="35"/>
        <end position="102"/>
    </location>
</feature>
<dbReference type="EMBL" id="BJWK01000012">
    <property type="protein sequence ID" value="GEM10690.1"/>
    <property type="molecule type" value="Genomic_DNA"/>
</dbReference>
<dbReference type="InterPro" id="IPR006683">
    <property type="entry name" value="Thioestr_dom"/>
</dbReference>
<reference evidence="3 4" key="1">
    <citation type="submission" date="2019-07" db="EMBL/GenBank/DDBJ databases">
        <title>Rhodotorula toruloides NBRC10032 genome sequencing.</title>
        <authorList>
            <person name="Shida Y."/>
            <person name="Takaku H."/>
            <person name="Ogasawara W."/>
            <person name="Mori K."/>
        </authorList>
    </citation>
    <scope>NUCLEOTIDE SEQUENCE [LARGE SCALE GENOMIC DNA]</scope>
    <source>
        <strain evidence="3 4">NBRC10032</strain>
    </source>
</reference>
<proteinExistence type="predicted"/>
<feature type="domain" description="Thioesterase" evidence="2">
    <location>
        <begin position="592"/>
        <end position="666"/>
    </location>
</feature>
<feature type="compositionally biased region" description="Polar residues" evidence="1">
    <location>
        <begin position="501"/>
        <end position="521"/>
    </location>
</feature>
<evidence type="ECO:0000259" key="2">
    <source>
        <dbReference type="Pfam" id="PF03061"/>
    </source>
</evidence>
<feature type="compositionally biased region" description="Low complexity" evidence="1">
    <location>
        <begin position="200"/>
        <end position="214"/>
    </location>
</feature>
<comment type="caution">
    <text evidence="3">The sequence shown here is derived from an EMBL/GenBank/DDBJ whole genome shotgun (WGS) entry which is preliminary data.</text>
</comment>